<dbReference type="AlphaFoldDB" id="A0A7J8GM41"/>
<keyword evidence="2" id="KW-1185">Reference proteome</keyword>
<proteinExistence type="predicted"/>
<organism evidence="1 2">
    <name type="scientific">Molossus molossus</name>
    <name type="common">Pallas' mastiff bat</name>
    <name type="synonym">Vespertilio molossus</name>
    <dbReference type="NCBI Taxonomy" id="27622"/>
    <lineage>
        <taxon>Eukaryota</taxon>
        <taxon>Metazoa</taxon>
        <taxon>Chordata</taxon>
        <taxon>Craniata</taxon>
        <taxon>Vertebrata</taxon>
        <taxon>Euteleostomi</taxon>
        <taxon>Mammalia</taxon>
        <taxon>Eutheria</taxon>
        <taxon>Laurasiatheria</taxon>
        <taxon>Chiroptera</taxon>
        <taxon>Yangochiroptera</taxon>
        <taxon>Molossidae</taxon>
        <taxon>Molossus</taxon>
    </lineage>
</organism>
<dbReference type="EMBL" id="JACASF010000009">
    <property type="protein sequence ID" value="KAF6460592.1"/>
    <property type="molecule type" value="Genomic_DNA"/>
</dbReference>
<comment type="caution">
    <text evidence="1">The sequence shown here is derived from an EMBL/GenBank/DDBJ whole genome shotgun (WGS) entry which is preliminary data.</text>
</comment>
<protein>
    <submittedName>
        <fullName evidence="1">Uncharacterized protein</fullName>
    </submittedName>
</protein>
<dbReference type="InParanoid" id="A0A7J8GM41"/>
<reference evidence="1 2" key="1">
    <citation type="journal article" date="2020" name="Nature">
        <title>Six reference-quality genomes reveal evolution of bat adaptations.</title>
        <authorList>
            <person name="Jebb D."/>
            <person name="Huang Z."/>
            <person name="Pippel M."/>
            <person name="Hughes G.M."/>
            <person name="Lavrichenko K."/>
            <person name="Devanna P."/>
            <person name="Winkler S."/>
            <person name="Jermiin L.S."/>
            <person name="Skirmuntt E.C."/>
            <person name="Katzourakis A."/>
            <person name="Burkitt-Gray L."/>
            <person name="Ray D.A."/>
            <person name="Sullivan K.A.M."/>
            <person name="Roscito J.G."/>
            <person name="Kirilenko B.M."/>
            <person name="Davalos L.M."/>
            <person name="Corthals A.P."/>
            <person name="Power M.L."/>
            <person name="Jones G."/>
            <person name="Ransome R.D."/>
            <person name="Dechmann D.K.N."/>
            <person name="Locatelli A.G."/>
            <person name="Puechmaille S.J."/>
            <person name="Fedrigo O."/>
            <person name="Jarvis E.D."/>
            <person name="Hiller M."/>
            <person name="Vernes S.C."/>
            <person name="Myers E.W."/>
            <person name="Teeling E.C."/>
        </authorList>
    </citation>
    <scope>NUCLEOTIDE SEQUENCE [LARGE SCALE GENOMIC DNA]</scope>
    <source>
        <strain evidence="1">MMolMol1</strain>
        <tissue evidence="1">Muscle</tissue>
    </source>
</reference>
<name>A0A7J8GM41_MOLMO</name>
<evidence type="ECO:0000313" key="2">
    <source>
        <dbReference type="Proteomes" id="UP000550707"/>
    </source>
</evidence>
<accession>A0A7J8GM41</accession>
<sequence>MDGGDETSGTHFLGVCSHAPHSLTWLMVMWSPHNRWRDCYQPAAVLGPAHHGQELWTLILFLALLNSQLHLFQDWFNGNGAVQTKGYNCTQVEITHPSVEVLESYFSQDMIRTQPLASNGEKDPLLPPMGTPFPPITANKNFPENKKELCSIVHRNVNV</sequence>
<gene>
    <name evidence="1" type="ORF">HJG59_011502</name>
</gene>
<dbReference type="Proteomes" id="UP000550707">
    <property type="component" value="Unassembled WGS sequence"/>
</dbReference>
<evidence type="ECO:0000313" key="1">
    <source>
        <dbReference type="EMBL" id="KAF6460592.1"/>
    </source>
</evidence>